<organism evidence="2 3">
    <name type="scientific">Olpidium bornovanus</name>
    <dbReference type="NCBI Taxonomy" id="278681"/>
    <lineage>
        <taxon>Eukaryota</taxon>
        <taxon>Fungi</taxon>
        <taxon>Fungi incertae sedis</taxon>
        <taxon>Olpidiomycota</taxon>
        <taxon>Olpidiomycotina</taxon>
        <taxon>Olpidiomycetes</taxon>
        <taxon>Olpidiales</taxon>
        <taxon>Olpidiaceae</taxon>
        <taxon>Olpidium</taxon>
    </lineage>
</organism>
<name>A0A8H7ZP62_9FUNG</name>
<dbReference type="EMBL" id="JAEFCI010011222">
    <property type="protein sequence ID" value="KAG5456745.1"/>
    <property type="molecule type" value="Genomic_DNA"/>
</dbReference>
<sequence>MVARRSRFSTKRPRRQRRSSCALSAPSANTKCRFP</sequence>
<dbReference type="AlphaFoldDB" id="A0A8H7ZP62"/>
<protein>
    <submittedName>
        <fullName evidence="2">Uncharacterized protein</fullName>
    </submittedName>
</protein>
<dbReference type="Proteomes" id="UP000673691">
    <property type="component" value="Unassembled WGS sequence"/>
</dbReference>
<proteinExistence type="predicted"/>
<feature type="compositionally biased region" description="Polar residues" evidence="1">
    <location>
        <begin position="26"/>
        <end position="35"/>
    </location>
</feature>
<feature type="region of interest" description="Disordered" evidence="1">
    <location>
        <begin position="1"/>
        <end position="35"/>
    </location>
</feature>
<evidence type="ECO:0000313" key="2">
    <source>
        <dbReference type="EMBL" id="KAG5456745.1"/>
    </source>
</evidence>
<comment type="caution">
    <text evidence="2">The sequence shown here is derived from an EMBL/GenBank/DDBJ whole genome shotgun (WGS) entry which is preliminary data.</text>
</comment>
<reference evidence="2 3" key="1">
    <citation type="journal article" name="Sci. Rep.">
        <title>Genome-scale phylogenetic analyses confirm Olpidium as the closest living zoosporic fungus to the non-flagellated, terrestrial fungi.</title>
        <authorList>
            <person name="Chang Y."/>
            <person name="Rochon D."/>
            <person name="Sekimoto S."/>
            <person name="Wang Y."/>
            <person name="Chovatia M."/>
            <person name="Sandor L."/>
            <person name="Salamov A."/>
            <person name="Grigoriev I.V."/>
            <person name="Stajich J.E."/>
            <person name="Spatafora J.W."/>
        </authorList>
    </citation>
    <scope>NUCLEOTIDE SEQUENCE [LARGE SCALE GENOMIC DNA]</scope>
    <source>
        <strain evidence="2">S191</strain>
    </source>
</reference>
<evidence type="ECO:0000313" key="3">
    <source>
        <dbReference type="Proteomes" id="UP000673691"/>
    </source>
</evidence>
<evidence type="ECO:0000256" key="1">
    <source>
        <dbReference type="SAM" id="MobiDB-lite"/>
    </source>
</evidence>
<feature type="compositionally biased region" description="Basic residues" evidence="1">
    <location>
        <begin position="1"/>
        <end position="18"/>
    </location>
</feature>
<gene>
    <name evidence="2" type="ORF">BJ554DRAFT_3419</name>
</gene>
<keyword evidence="3" id="KW-1185">Reference proteome</keyword>
<accession>A0A8H7ZP62</accession>